<dbReference type="Proteomes" id="UP000494165">
    <property type="component" value="Unassembled WGS sequence"/>
</dbReference>
<accession>A0A8S1D705</accession>
<gene>
    <name evidence="2" type="ORF">CLODIP_2_CD15904</name>
</gene>
<keyword evidence="3" id="KW-1185">Reference proteome</keyword>
<feature type="compositionally biased region" description="Polar residues" evidence="1">
    <location>
        <begin position="132"/>
        <end position="144"/>
    </location>
</feature>
<feature type="compositionally biased region" description="Basic and acidic residues" evidence="1">
    <location>
        <begin position="114"/>
        <end position="125"/>
    </location>
</feature>
<dbReference type="AlphaFoldDB" id="A0A8S1D705"/>
<protein>
    <recommendedName>
        <fullName evidence="4">cAMP-specific 3',5'-cyclic phosphodiesterase</fullName>
    </recommendedName>
</protein>
<name>A0A8S1D705_9INSE</name>
<organism evidence="2 3">
    <name type="scientific">Cloeon dipterum</name>
    <dbReference type="NCBI Taxonomy" id="197152"/>
    <lineage>
        <taxon>Eukaryota</taxon>
        <taxon>Metazoa</taxon>
        <taxon>Ecdysozoa</taxon>
        <taxon>Arthropoda</taxon>
        <taxon>Hexapoda</taxon>
        <taxon>Insecta</taxon>
        <taxon>Pterygota</taxon>
        <taxon>Palaeoptera</taxon>
        <taxon>Ephemeroptera</taxon>
        <taxon>Pisciforma</taxon>
        <taxon>Baetidae</taxon>
        <taxon>Cloeon</taxon>
    </lineage>
</organism>
<evidence type="ECO:0000256" key="1">
    <source>
        <dbReference type="SAM" id="MobiDB-lite"/>
    </source>
</evidence>
<dbReference type="OrthoDB" id="6111453at2759"/>
<dbReference type="EMBL" id="CADEPI010000188">
    <property type="protein sequence ID" value="CAB3379532.1"/>
    <property type="molecule type" value="Genomic_DNA"/>
</dbReference>
<comment type="caution">
    <text evidence="2">The sequence shown here is derived from an EMBL/GenBank/DDBJ whole genome shotgun (WGS) entry which is preliminary data.</text>
</comment>
<evidence type="ECO:0008006" key="4">
    <source>
        <dbReference type="Google" id="ProtNLM"/>
    </source>
</evidence>
<proteinExistence type="predicted"/>
<dbReference type="PANTHER" id="PTHR40141">
    <property type="entry name" value="3',5'-CYCLIC-AMP PHOSPHODIESTERASE-RELATED"/>
    <property type="match status" value="1"/>
</dbReference>
<reference evidence="2 3" key="1">
    <citation type="submission" date="2020-04" db="EMBL/GenBank/DDBJ databases">
        <authorList>
            <person name="Alioto T."/>
            <person name="Alioto T."/>
            <person name="Gomez Garrido J."/>
        </authorList>
    </citation>
    <scope>NUCLEOTIDE SEQUENCE [LARGE SCALE GENOMIC DNA]</scope>
</reference>
<dbReference type="PANTHER" id="PTHR40141:SF2">
    <property type="entry name" value="3',5'-CYCLIC-AMP PHOSPHODIESTERASE"/>
    <property type="match status" value="1"/>
</dbReference>
<feature type="region of interest" description="Disordered" evidence="1">
    <location>
        <begin position="73"/>
        <end position="144"/>
    </location>
</feature>
<sequence>MVISVFAILWYLGRRFFLAPLRLRDPTAGAAASSPSGYNFGRGWVRASTGSDELLTRRRTSSASSCIKLHRVPRRRTSSRIKEGFDVENGASPGRSPLDGASPSAGLVLQNLPQRRESFLYRSDSDFEMSPKSMSRNSSIASER</sequence>
<evidence type="ECO:0000313" key="3">
    <source>
        <dbReference type="Proteomes" id="UP000494165"/>
    </source>
</evidence>
<evidence type="ECO:0000313" key="2">
    <source>
        <dbReference type="EMBL" id="CAB3379532.1"/>
    </source>
</evidence>